<protein>
    <submittedName>
        <fullName evidence="8">Uncharacterized protein</fullName>
    </submittedName>
</protein>
<feature type="region of interest" description="Disordered" evidence="7">
    <location>
        <begin position="47"/>
        <end position="67"/>
    </location>
</feature>
<sequence>MAANPHISNDEVRRLLNLAAEEAKGTHDRAQFFAKLTDLFNSRRAKDHGSIYLTQKRRTAPPPPLLA</sequence>
<accession>A0ABR1XK74</accession>
<evidence type="ECO:0000256" key="5">
    <source>
        <dbReference type="ARBA" id="ARBA00023135"/>
    </source>
</evidence>
<keyword evidence="5" id="KW-0733">Signal recognition particle</keyword>
<proteinExistence type="inferred from homology"/>
<keyword evidence="3" id="KW-0963">Cytoplasm</keyword>
<evidence type="ECO:0000256" key="6">
    <source>
        <dbReference type="ARBA" id="ARBA00023274"/>
    </source>
</evidence>
<comment type="similarity">
    <text evidence="2">Belongs to the SRP14 family.</text>
</comment>
<dbReference type="Gene3D" id="3.30.720.10">
    <property type="entry name" value="Signal recognition particle alu RNA binding heterodimer, srp9/1"/>
    <property type="match status" value="1"/>
</dbReference>
<dbReference type="SUPFAM" id="SSF54762">
    <property type="entry name" value="Signal recognition particle alu RNA binding heterodimer, SRP9/14"/>
    <property type="match status" value="1"/>
</dbReference>
<evidence type="ECO:0000256" key="3">
    <source>
        <dbReference type="ARBA" id="ARBA00022490"/>
    </source>
</evidence>
<dbReference type="InterPro" id="IPR003210">
    <property type="entry name" value="Signal_recog_particle_SRP14"/>
</dbReference>
<dbReference type="EMBL" id="JBBWUH010000009">
    <property type="protein sequence ID" value="KAK8157466.1"/>
    <property type="molecule type" value="Genomic_DNA"/>
</dbReference>
<evidence type="ECO:0000256" key="4">
    <source>
        <dbReference type="ARBA" id="ARBA00022884"/>
    </source>
</evidence>
<evidence type="ECO:0000256" key="2">
    <source>
        <dbReference type="ARBA" id="ARBA00010349"/>
    </source>
</evidence>
<comment type="subcellular location">
    <subcellularLocation>
        <location evidence="1">Cytoplasm</location>
    </subcellularLocation>
</comment>
<dbReference type="InterPro" id="IPR009018">
    <property type="entry name" value="Signal_recog_particle_SRP9/14"/>
</dbReference>
<keyword evidence="6" id="KW-0687">Ribonucleoprotein</keyword>
<keyword evidence="9" id="KW-1185">Reference proteome</keyword>
<dbReference type="Pfam" id="PF02290">
    <property type="entry name" value="SRP14"/>
    <property type="match status" value="1"/>
</dbReference>
<organism evidence="8 9">
    <name type="scientific">Phyllosticta citrichinensis</name>
    <dbReference type="NCBI Taxonomy" id="1130410"/>
    <lineage>
        <taxon>Eukaryota</taxon>
        <taxon>Fungi</taxon>
        <taxon>Dikarya</taxon>
        <taxon>Ascomycota</taxon>
        <taxon>Pezizomycotina</taxon>
        <taxon>Dothideomycetes</taxon>
        <taxon>Dothideomycetes incertae sedis</taxon>
        <taxon>Botryosphaeriales</taxon>
        <taxon>Phyllostictaceae</taxon>
        <taxon>Phyllosticta</taxon>
    </lineage>
</organism>
<reference evidence="8 9" key="1">
    <citation type="journal article" date="2022" name="G3 (Bethesda)">
        <title>Enemy or ally: a genomic approach to elucidate the lifestyle of Phyllosticta citrichinaensis.</title>
        <authorList>
            <person name="Buijs V.A."/>
            <person name="Groenewald J.Z."/>
            <person name="Haridas S."/>
            <person name="LaButti K.M."/>
            <person name="Lipzen A."/>
            <person name="Martin F.M."/>
            <person name="Barry K."/>
            <person name="Grigoriev I.V."/>
            <person name="Crous P.W."/>
            <person name="Seidl M.F."/>
        </authorList>
    </citation>
    <scope>NUCLEOTIDE SEQUENCE [LARGE SCALE GENOMIC DNA]</scope>
    <source>
        <strain evidence="8 9">CBS 129764</strain>
    </source>
</reference>
<keyword evidence="4" id="KW-0694">RNA-binding</keyword>
<evidence type="ECO:0000256" key="1">
    <source>
        <dbReference type="ARBA" id="ARBA00004496"/>
    </source>
</evidence>
<dbReference type="Proteomes" id="UP001456524">
    <property type="component" value="Unassembled WGS sequence"/>
</dbReference>
<comment type="caution">
    <text evidence="8">The sequence shown here is derived from an EMBL/GenBank/DDBJ whole genome shotgun (WGS) entry which is preliminary data.</text>
</comment>
<evidence type="ECO:0000313" key="9">
    <source>
        <dbReference type="Proteomes" id="UP001456524"/>
    </source>
</evidence>
<gene>
    <name evidence="8" type="ORF">IWX90DRAFT_442597</name>
</gene>
<name>A0ABR1XK74_9PEZI</name>
<evidence type="ECO:0000256" key="7">
    <source>
        <dbReference type="SAM" id="MobiDB-lite"/>
    </source>
</evidence>
<evidence type="ECO:0000313" key="8">
    <source>
        <dbReference type="EMBL" id="KAK8157466.1"/>
    </source>
</evidence>